<name>A0ABP7FB21_9ACTN</name>
<organism evidence="22 23">
    <name type="scientific">Salinactinospora qingdaonensis</name>
    <dbReference type="NCBI Taxonomy" id="702744"/>
    <lineage>
        <taxon>Bacteria</taxon>
        <taxon>Bacillati</taxon>
        <taxon>Actinomycetota</taxon>
        <taxon>Actinomycetes</taxon>
        <taxon>Streptosporangiales</taxon>
        <taxon>Nocardiopsidaceae</taxon>
        <taxon>Salinactinospora</taxon>
    </lineage>
</organism>
<dbReference type="RefSeq" id="WP_344967876.1">
    <property type="nucleotide sequence ID" value="NZ_BAABDD010000003.1"/>
</dbReference>
<dbReference type="EMBL" id="BAABDD010000003">
    <property type="protein sequence ID" value="GAA3731885.1"/>
    <property type="molecule type" value="Genomic_DNA"/>
</dbReference>
<evidence type="ECO:0000256" key="14">
    <source>
        <dbReference type="ARBA" id="ARBA00041063"/>
    </source>
</evidence>
<comment type="caution">
    <text evidence="22">The sequence shown here is derived from an EMBL/GenBank/DDBJ whole genome shotgun (WGS) entry which is preliminary data.</text>
</comment>
<evidence type="ECO:0000256" key="9">
    <source>
        <dbReference type="ARBA" id="ARBA00023140"/>
    </source>
</evidence>
<evidence type="ECO:0000256" key="7">
    <source>
        <dbReference type="ARBA" id="ARBA00023002"/>
    </source>
</evidence>
<comment type="catalytic activity">
    <reaction evidence="19">
        <text>(2E)-decenoyl-CoA + NADPH + H(+) = decanoyl-CoA + NADP(+)</text>
        <dbReference type="Rhea" id="RHEA:44960"/>
        <dbReference type="ChEBI" id="CHEBI:15378"/>
        <dbReference type="ChEBI" id="CHEBI:57783"/>
        <dbReference type="ChEBI" id="CHEBI:58349"/>
        <dbReference type="ChEBI" id="CHEBI:61406"/>
        <dbReference type="ChEBI" id="CHEBI:61430"/>
    </reaction>
    <physiologicalReaction direction="left-to-right" evidence="19">
        <dbReference type="Rhea" id="RHEA:44961"/>
    </physiologicalReaction>
</comment>
<protein>
    <recommendedName>
        <fullName evidence="14">Peroxisomal trans-2-enoyl-CoA reductase</fullName>
        <ecNumber evidence="13">1.3.1.38</ecNumber>
    </recommendedName>
</protein>
<dbReference type="InterPro" id="IPR036291">
    <property type="entry name" value="NAD(P)-bd_dom_sf"/>
</dbReference>
<dbReference type="PRINTS" id="PR00081">
    <property type="entry name" value="GDHRDH"/>
</dbReference>
<evidence type="ECO:0000256" key="3">
    <source>
        <dbReference type="ARBA" id="ARBA00022516"/>
    </source>
</evidence>
<evidence type="ECO:0000256" key="6">
    <source>
        <dbReference type="ARBA" id="ARBA00022857"/>
    </source>
</evidence>
<sequence>MTGGQGEGERPDAADAPGGSGPPEAAERPGATAGPAESGQPDAAESTGDTTCHVVRPGALAGMTALVTGAGTGIGRAVALRLAALGALVVGVGRTAATLENTGELAAATAPAGRFLARPVNVRDRAQAAELVASVGREHGLQLLVNNAGGQFVAPARQLSRRGWNSVIDLNLTAIATLTTAALPWLAQRGGSVATISLSAPENGIPNLSHSAAARSATLGMTRELAGRWWPDGVRLNCIAPGTVLTEGVRHELPPDVLADVLARTPLGRDTRPAEVAELVAFLATPAGAQLTGQLLTLDGGATLTGATRALSGG</sequence>
<evidence type="ECO:0000256" key="13">
    <source>
        <dbReference type="ARBA" id="ARBA00038849"/>
    </source>
</evidence>
<keyword evidence="5" id="KW-0276">Fatty acid metabolism</keyword>
<keyword evidence="4" id="KW-0597">Phosphoprotein</keyword>
<dbReference type="EC" id="1.3.1.38" evidence="13"/>
<evidence type="ECO:0000256" key="15">
    <source>
        <dbReference type="ARBA" id="ARBA00047570"/>
    </source>
</evidence>
<evidence type="ECO:0000256" key="16">
    <source>
        <dbReference type="ARBA" id="ARBA00048686"/>
    </source>
</evidence>
<comment type="function">
    <text evidence="11">Participates in chain elongation of fatty acids. Catalyzes the reduction of trans-2-enoyl-CoAs of varying chain lengths from 6:1 to 16:1, having maximum activity with 10:1 CoA. Has no 2,4-dienoyl-CoA reductase activity.</text>
</comment>
<evidence type="ECO:0000256" key="18">
    <source>
        <dbReference type="ARBA" id="ARBA00049251"/>
    </source>
</evidence>
<evidence type="ECO:0000313" key="23">
    <source>
        <dbReference type="Proteomes" id="UP001500908"/>
    </source>
</evidence>
<keyword evidence="3" id="KW-0444">Lipid biosynthesis</keyword>
<keyword evidence="9" id="KW-0576">Peroxisome</keyword>
<comment type="subcellular location">
    <subcellularLocation>
        <location evidence="1">Peroxisome</location>
    </subcellularLocation>
</comment>
<evidence type="ECO:0000256" key="19">
    <source>
        <dbReference type="ARBA" id="ARBA00049386"/>
    </source>
</evidence>
<dbReference type="InterPro" id="IPR052388">
    <property type="entry name" value="Peroxisomal_t2-enoyl-CoA_red"/>
</dbReference>
<comment type="catalytic activity">
    <reaction evidence="20">
        <text>(2E)-octenoyl-CoA + NADPH + H(+) = octanoyl-CoA + NADP(+)</text>
        <dbReference type="Rhea" id="RHEA:44952"/>
        <dbReference type="ChEBI" id="CHEBI:15378"/>
        <dbReference type="ChEBI" id="CHEBI:57386"/>
        <dbReference type="ChEBI" id="CHEBI:57783"/>
        <dbReference type="ChEBI" id="CHEBI:58349"/>
        <dbReference type="ChEBI" id="CHEBI:62242"/>
    </reaction>
    <physiologicalReaction direction="left-to-right" evidence="20">
        <dbReference type="Rhea" id="RHEA:44953"/>
    </physiologicalReaction>
</comment>
<proteinExistence type="predicted"/>
<comment type="catalytic activity">
    <reaction evidence="17">
        <text>(2E)-hexenoyl-CoA + NADPH + H(+) = hexanoyl-CoA + NADP(+)</text>
        <dbReference type="Rhea" id="RHEA:44956"/>
        <dbReference type="ChEBI" id="CHEBI:15378"/>
        <dbReference type="ChEBI" id="CHEBI:57783"/>
        <dbReference type="ChEBI" id="CHEBI:58349"/>
        <dbReference type="ChEBI" id="CHEBI:62077"/>
        <dbReference type="ChEBI" id="CHEBI:62620"/>
    </reaction>
    <physiologicalReaction direction="left-to-right" evidence="17">
        <dbReference type="Rhea" id="RHEA:44957"/>
    </physiologicalReaction>
</comment>
<dbReference type="Proteomes" id="UP001500908">
    <property type="component" value="Unassembled WGS sequence"/>
</dbReference>
<evidence type="ECO:0000256" key="11">
    <source>
        <dbReference type="ARBA" id="ARBA00037124"/>
    </source>
</evidence>
<evidence type="ECO:0000256" key="17">
    <source>
        <dbReference type="ARBA" id="ARBA00049108"/>
    </source>
</evidence>
<keyword evidence="6" id="KW-0521">NADP</keyword>
<evidence type="ECO:0000313" key="22">
    <source>
        <dbReference type="EMBL" id="GAA3731885.1"/>
    </source>
</evidence>
<keyword evidence="8" id="KW-0443">Lipid metabolism</keyword>
<dbReference type="PANTHER" id="PTHR24317">
    <property type="entry name" value="PEROXISOMAL TRANS-2-ENOYL-COA REDUCTASE"/>
    <property type="match status" value="1"/>
</dbReference>
<dbReference type="SUPFAM" id="SSF51735">
    <property type="entry name" value="NAD(P)-binding Rossmann-fold domains"/>
    <property type="match status" value="1"/>
</dbReference>
<dbReference type="Pfam" id="PF13561">
    <property type="entry name" value="adh_short_C2"/>
    <property type="match status" value="1"/>
</dbReference>
<evidence type="ECO:0000256" key="4">
    <source>
        <dbReference type="ARBA" id="ARBA00022553"/>
    </source>
</evidence>
<gene>
    <name evidence="22" type="ORF">GCM10022402_10730</name>
</gene>
<evidence type="ECO:0000256" key="2">
    <source>
        <dbReference type="ARBA" id="ARBA00005189"/>
    </source>
</evidence>
<evidence type="ECO:0000256" key="8">
    <source>
        <dbReference type="ARBA" id="ARBA00023098"/>
    </source>
</evidence>
<keyword evidence="10" id="KW-0275">Fatty acid biosynthesis</keyword>
<evidence type="ECO:0000256" key="21">
    <source>
        <dbReference type="SAM" id="MobiDB-lite"/>
    </source>
</evidence>
<keyword evidence="23" id="KW-1185">Reference proteome</keyword>
<feature type="region of interest" description="Disordered" evidence="21">
    <location>
        <begin position="1"/>
        <end position="50"/>
    </location>
</feature>
<comment type="catalytic activity">
    <reaction evidence="16">
        <text>(2E)-tetradecenoyl-CoA + NADPH + H(+) = tetradecanoyl-CoA + NADP(+)</text>
        <dbReference type="Rhea" id="RHEA:44968"/>
        <dbReference type="ChEBI" id="CHEBI:15378"/>
        <dbReference type="ChEBI" id="CHEBI:57385"/>
        <dbReference type="ChEBI" id="CHEBI:57783"/>
        <dbReference type="ChEBI" id="CHEBI:58349"/>
        <dbReference type="ChEBI" id="CHEBI:61405"/>
    </reaction>
    <physiologicalReaction direction="left-to-right" evidence="16">
        <dbReference type="Rhea" id="RHEA:44969"/>
    </physiologicalReaction>
</comment>
<dbReference type="Gene3D" id="3.40.50.720">
    <property type="entry name" value="NAD(P)-binding Rossmann-like Domain"/>
    <property type="match status" value="1"/>
</dbReference>
<accession>A0ABP7FB21</accession>
<evidence type="ECO:0000256" key="1">
    <source>
        <dbReference type="ARBA" id="ARBA00004275"/>
    </source>
</evidence>
<evidence type="ECO:0000256" key="20">
    <source>
        <dbReference type="ARBA" id="ARBA00049559"/>
    </source>
</evidence>
<comment type="pathway">
    <text evidence="2">Lipid metabolism.</text>
</comment>
<comment type="subunit">
    <text evidence="12">Interacts with PEX5, probably required to target it into peroxisomes.</text>
</comment>
<evidence type="ECO:0000256" key="12">
    <source>
        <dbReference type="ARBA" id="ARBA00038622"/>
    </source>
</evidence>
<dbReference type="PANTHER" id="PTHR24317:SF7">
    <property type="entry name" value="PEROXISOMAL TRANS-2-ENOYL-COA REDUCTASE"/>
    <property type="match status" value="1"/>
</dbReference>
<dbReference type="InterPro" id="IPR002347">
    <property type="entry name" value="SDR_fam"/>
</dbReference>
<evidence type="ECO:0000256" key="10">
    <source>
        <dbReference type="ARBA" id="ARBA00023160"/>
    </source>
</evidence>
<comment type="catalytic activity">
    <reaction evidence="15">
        <text>(2E)-dodecenoyl-CoA + NADPH + H(+) = dodecanoyl-CoA + NADP(+)</text>
        <dbReference type="Rhea" id="RHEA:44964"/>
        <dbReference type="ChEBI" id="CHEBI:15378"/>
        <dbReference type="ChEBI" id="CHEBI:57330"/>
        <dbReference type="ChEBI" id="CHEBI:57375"/>
        <dbReference type="ChEBI" id="CHEBI:57783"/>
        <dbReference type="ChEBI" id="CHEBI:58349"/>
    </reaction>
    <physiologicalReaction direction="left-to-right" evidence="15">
        <dbReference type="Rhea" id="RHEA:44965"/>
    </physiologicalReaction>
</comment>
<keyword evidence="7" id="KW-0560">Oxidoreductase</keyword>
<reference evidence="23" key="1">
    <citation type="journal article" date="2019" name="Int. J. Syst. Evol. Microbiol.">
        <title>The Global Catalogue of Microorganisms (GCM) 10K type strain sequencing project: providing services to taxonomists for standard genome sequencing and annotation.</title>
        <authorList>
            <consortium name="The Broad Institute Genomics Platform"/>
            <consortium name="The Broad Institute Genome Sequencing Center for Infectious Disease"/>
            <person name="Wu L."/>
            <person name="Ma J."/>
        </authorList>
    </citation>
    <scope>NUCLEOTIDE SEQUENCE [LARGE SCALE GENOMIC DNA]</scope>
    <source>
        <strain evidence="23">JCM 17137</strain>
    </source>
</reference>
<comment type="catalytic activity">
    <reaction evidence="18">
        <text>a (2E)-enoyl-CoA + NADPH + H(+) = a 2,3-saturated acyl-CoA + NADP(+)</text>
        <dbReference type="Rhea" id="RHEA:33763"/>
        <dbReference type="ChEBI" id="CHEBI:15378"/>
        <dbReference type="ChEBI" id="CHEBI:57783"/>
        <dbReference type="ChEBI" id="CHEBI:58349"/>
        <dbReference type="ChEBI" id="CHEBI:58856"/>
        <dbReference type="ChEBI" id="CHEBI:65111"/>
        <dbReference type="EC" id="1.3.1.38"/>
    </reaction>
    <physiologicalReaction direction="left-to-right" evidence="18">
        <dbReference type="Rhea" id="RHEA:33764"/>
    </physiologicalReaction>
</comment>
<evidence type="ECO:0000256" key="5">
    <source>
        <dbReference type="ARBA" id="ARBA00022832"/>
    </source>
</evidence>